<evidence type="ECO:0000256" key="1">
    <source>
        <dbReference type="SAM" id="MobiDB-lite"/>
    </source>
</evidence>
<keyword evidence="3" id="KW-1185">Reference proteome</keyword>
<comment type="caution">
    <text evidence="2">The sequence shown here is derived from an EMBL/GenBank/DDBJ whole genome shotgun (WGS) entry which is preliminary data.</text>
</comment>
<organism evidence="2 3">
    <name type="scientific">Lunasporangiospora selenospora</name>
    <dbReference type="NCBI Taxonomy" id="979761"/>
    <lineage>
        <taxon>Eukaryota</taxon>
        <taxon>Fungi</taxon>
        <taxon>Fungi incertae sedis</taxon>
        <taxon>Mucoromycota</taxon>
        <taxon>Mortierellomycotina</taxon>
        <taxon>Mortierellomycetes</taxon>
        <taxon>Mortierellales</taxon>
        <taxon>Mortierellaceae</taxon>
        <taxon>Lunasporangiospora</taxon>
    </lineage>
</organism>
<feature type="region of interest" description="Disordered" evidence="1">
    <location>
        <begin position="72"/>
        <end position="93"/>
    </location>
</feature>
<protein>
    <submittedName>
        <fullName evidence="2">Uncharacterized protein</fullName>
    </submittedName>
</protein>
<gene>
    <name evidence="2" type="ORF">BGW38_006139</name>
</gene>
<dbReference type="AlphaFoldDB" id="A0A9P6KAX4"/>
<proteinExistence type="predicted"/>
<sequence>MFARVVTAFNEGEKTTEETLQEVSKIVKDRSLSQRFRDLIHKAIAEKENQAESEGIGNETFENGDFTLEIDQSLLDDDSNDNGIEPPLELGGG</sequence>
<reference evidence="2" key="1">
    <citation type="journal article" date="2020" name="Fungal Divers.">
        <title>Resolving the Mortierellaceae phylogeny through synthesis of multi-gene phylogenetics and phylogenomics.</title>
        <authorList>
            <person name="Vandepol N."/>
            <person name="Liber J."/>
            <person name="Desiro A."/>
            <person name="Na H."/>
            <person name="Kennedy M."/>
            <person name="Barry K."/>
            <person name="Grigoriev I.V."/>
            <person name="Miller A.N."/>
            <person name="O'Donnell K."/>
            <person name="Stajich J.E."/>
            <person name="Bonito G."/>
        </authorList>
    </citation>
    <scope>NUCLEOTIDE SEQUENCE</scope>
    <source>
        <strain evidence="2">KOD1015</strain>
    </source>
</reference>
<accession>A0A9P6KAX4</accession>
<evidence type="ECO:0000313" key="2">
    <source>
        <dbReference type="EMBL" id="KAF9578198.1"/>
    </source>
</evidence>
<name>A0A9P6KAX4_9FUNG</name>
<dbReference type="OrthoDB" id="5600217at2759"/>
<dbReference type="EMBL" id="JAABOA010003910">
    <property type="protein sequence ID" value="KAF9578198.1"/>
    <property type="molecule type" value="Genomic_DNA"/>
</dbReference>
<dbReference type="Proteomes" id="UP000780801">
    <property type="component" value="Unassembled WGS sequence"/>
</dbReference>
<evidence type="ECO:0000313" key="3">
    <source>
        <dbReference type="Proteomes" id="UP000780801"/>
    </source>
</evidence>